<evidence type="ECO:0000313" key="2">
    <source>
        <dbReference type="EMBL" id="KXA94343.1"/>
    </source>
</evidence>
<dbReference type="EMBL" id="LHXO01000064">
    <property type="protein sequence ID" value="KXA94343.1"/>
    <property type="molecule type" value="Genomic_DNA"/>
</dbReference>
<keyword evidence="1" id="KW-0812">Transmembrane</keyword>
<feature type="transmembrane region" description="Helical" evidence="1">
    <location>
        <begin position="6"/>
        <end position="26"/>
    </location>
</feature>
<gene>
    <name evidence="2" type="ORF">AKJ65_04670</name>
</gene>
<keyword evidence="1" id="KW-0472">Membrane</keyword>
<sequence>MNLLSLLVENWIIVVPVVLFSFLVVLEECEEASESTVRTGGVPNSVLSEHMGSSFPSGFYTCYSKEIVGFAGWAFAFVTLLFVWVATNVPEMFQLGMIYAVLAIFVAFVCLGEIIAPRKAFFTAMSAFVGENVNTGLLLLMGLGIATAFVPLNFVMALGISVKPLLVKGSPALSLFLIGLAIPWVEEGTFISFNIPSGYKPTSEPSTKSIFPAWLSFSPSDSGLSSEAFIRPLVSPQK</sequence>
<accession>A0A133UJE0</accession>
<feature type="transmembrane region" description="Helical" evidence="1">
    <location>
        <begin position="166"/>
        <end position="185"/>
    </location>
</feature>
<dbReference type="AlphaFoldDB" id="A0A133UJE0"/>
<reference evidence="2 3" key="1">
    <citation type="journal article" date="2016" name="Sci. Rep.">
        <title>Metabolic traits of an uncultured archaeal lineage -MSBL1- from brine pools of the Red Sea.</title>
        <authorList>
            <person name="Mwirichia R."/>
            <person name="Alam I."/>
            <person name="Rashid M."/>
            <person name="Vinu M."/>
            <person name="Ba-Alawi W."/>
            <person name="Anthony Kamau A."/>
            <person name="Kamanda Ngugi D."/>
            <person name="Goker M."/>
            <person name="Klenk H.P."/>
            <person name="Bajic V."/>
            <person name="Stingl U."/>
        </authorList>
    </citation>
    <scope>NUCLEOTIDE SEQUENCE [LARGE SCALE GENOMIC DNA]</scope>
    <source>
        <strain evidence="2">SCGC-AAA259E19</strain>
    </source>
</reference>
<name>A0A133UJE0_9EURY</name>
<protein>
    <submittedName>
        <fullName evidence="2">Uncharacterized protein</fullName>
    </submittedName>
</protein>
<evidence type="ECO:0000313" key="3">
    <source>
        <dbReference type="Proteomes" id="UP000070284"/>
    </source>
</evidence>
<evidence type="ECO:0000256" key="1">
    <source>
        <dbReference type="SAM" id="Phobius"/>
    </source>
</evidence>
<feature type="transmembrane region" description="Helical" evidence="1">
    <location>
        <begin position="67"/>
        <end position="86"/>
    </location>
</feature>
<feature type="transmembrane region" description="Helical" evidence="1">
    <location>
        <begin position="92"/>
        <end position="116"/>
    </location>
</feature>
<feature type="transmembrane region" description="Helical" evidence="1">
    <location>
        <begin position="137"/>
        <end position="160"/>
    </location>
</feature>
<keyword evidence="1" id="KW-1133">Transmembrane helix</keyword>
<keyword evidence="3" id="KW-1185">Reference proteome</keyword>
<organism evidence="2 3">
    <name type="scientific">candidate division MSBL1 archaeon SCGC-AAA259E19</name>
    <dbReference type="NCBI Taxonomy" id="1698264"/>
    <lineage>
        <taxon>Archaea</taxon>
        <taxon>Methanobacteriati</taxon>
        <taxon>Methanobacteriota</taxon>
        <taxon>candidate division MSBL1</taxon>
    </lineage>
</organism>
<proteinExistence type="predicted"/>
<dbReference type="Proteomes" id="UP000070284">
    <property type="component" value="Unassembled WGS sequence"/>
</dbReference>
<comment type="caution">
    <text evidence="2">The sequence shown here is derived from an EMBL/GenBank/DDBJ whole genome shotgun (WGS) entry which is preliminary data.</text>
</comment>